<accession>A0ABU0UVF1</accession>
<reference evidence="1 2" key="1">
    <citation type="submission" date="2023-07" db="EMBL/GenBank/DDBJ databases">
        <title>Functional and genomic diversity of the sorghum phyllosphere microbiome.</title>
        <authorList>
            <person name="Shade A."/>
        </authorList>
    </citation>
    <scope>NUCLEOTIDE SEQUENCE [LARGE SCALE GENOMIC DNA]</scope>
    <source>
        <strain evidence="1 2">SORGH_AS_0887</strain>
    </source>
</reference>
<keyword evidence="2" id="KW-1185">Reference proteome</keyword>
<proteinExistence type="predicted"/>
<gene>
    <name evidence="1" type="ORF">QE380_001443</name>
</gene>
<sequence>MENHEYELLLQSSELTHEQKLIIVKKLGINFYQESNVQYTINQIFKDNGKYIPIEYINNYFEKTLSTQTRVKFLIPEVSNLAHSDISTLLNMLDEPYRSITNVGNHSLSHSDENENLINALKEIAYINRVRIHEKSFLGIKSKSKITFTTK</sequence>
<name>A0ABU0UVF1_ACIBI</name>
<organism evidence="1 2">
    <name type="scientific">Acinetobacter baylyi</name>
    <dbReference type="NCBI Taxonomy" id="202950"/>
    <lineage>
        <taxon>Bacteria</taxon>
        <taxon>Pseudomonadati</taxon>
        <taxon>Pseudomonadota</taxon>
        <taxon>Gammaproteobacteria</taxon>
        <taxon>Moraxellales</taxon>
        <taxon>Moraxellaceae</taxon>
        <taxon>Acinetobacter</taxon>
    </lineage>
</organism>
<evidence type="ECO:0000313" key="1">
    <source>
        <dbReference type="EMBL" id="MDQ1208520.1"/>
    </source>
</evidence>
<comment type="caution">
    <text evidence="1">The sequence shown here is derived from an EMBL/GenBank/DDBJ whole genome shotgun (WGS) entry which is preliminary data.</text>
</comment>
<dbReference type="Proteomes" id="UP001233360">
    <property type="component" value="Unassembled WGS sequence"/>
</dbReference>
<protein>
    <submittedName>
        <fullName evidence="1">Uncharacterized protein</fullName>
    </submittedName>
</protein>
<dbReference type="RefSeq" id="WP_307003056.1">
    <property type="nucleotide sequence ID" value="NZ_JAUTBK010000002.1"/>
</dbReference>
<evidence type="ECO:0000313" key="2">
    <source>
        <dbReference type="Proteomes" id="UP001233360"/>
    </source>
</evidence>
<dbReference type="EMBL" id="JAUTBK010000002">
    <property type="protein sequence ID" value="MDQ1208520.1"/>
    <property type="molecule type" value="Genomic_DNA"/>
</dbReference>